<evidence type="ECO:0000313" key="7">
    <source>
        <dbReference type="EMBL" id="OGG55156.1"/>
    </source>
</evidence>
<dbReference type="Proteomes" id="UP000177659">
    <property type="component" value="Unassembled WGS sequence"/>
</dbReference>
<feature type="domain" description="D-isomer specific 2-hydroxyacid dehydrogenase NAD-binding" evidence="6">
    <location>
        <begin position="110"/>
        <end position="289"/>
    </location>
</feature>
<evidence type="ECO:0000256" key="4">
    <source>
        <dbReference type="RuleBase" id="RU003719"/>
    </source>
</evidence>
<dbReference type="AlphaFoldDB" id="A0A1F6D151"/>
<dbReference type="Pfam" id="PF00389">
    <property type="entry name" value="2-Hacid_dh"/>
    <property type="match status" value="1"/>
</dbReference>
<name>A0A1F6D151_9BACT</name>
<comment type="similarity">
    <text evidence="1 4">Belongs to the D-isomer specific 2-hydroxyacid dehydrogenase family.</text>
</comment>
<evidence type="ECO:0000259" key="5">
    <source>
        <dbReference type="Pfam" id="PF00389"/>
    </source>
</evidence>
<dbReference type="FunFam" id="3.40.50.720:FF:000203">
    <property type="entry name" value="D-3-phosphoglycerate dehydrogenase (SerA)"/>
    <property type="match status" value="1"/>
</dbReference>
<dbReference type="GO" id="GO:0030267">
    <property type="term" value="F:glyoxylate reductase (NADPH) activity"/>
    <property type="evidence" value="ECO:0007669"/>
    <property type="project" value="TreeGrafter"/>
</dbReference>
<reference evidence="7 8" key="1">
    <citation type="journal article" date="2016" name="Nat. Commun.">
        <title>Thousands of microbial genomes shed light on interconnected biogeochemical processes in an aquifer system.</title>
        <authorList>
            <person name="Anantharaman K."/>
            <person name="Brown C.T."/>
            <person name="Hug L.A."/>
            <person name="Sharon I."/>
            <person name="Castelle C.J."/>
            <person name="Probst A.J."/>
            <person name="Thomas B.C."/>
            <person name="Singh A."/>
            <person name="Wilkins M.J."/>
            <person name="Karaoz U."/>
            <person name="Brodie E.L."/>
            <person name="Williams K.H."/>
            <person name="Hubbard S.S."/>
            <person name="Banfield J.F."/>
        </authorList>
    </citation>
    <scope>NUCLEOTIDE SEQUENCE [LARGE SCALE GENOMIC DNA]</scope>
</reference>
<dbReference type="GO" id="GO:0051287">
    <property type="term" value="F:NAD binding"/>
    <property type="evidence" value="ECO:0007669"/>
    <property type="project" value="InterPro"/>
</dbReference>
<dbReference type="InterPro" id="IPR006139">
    <property type="entry name" value="D-isomer_2_OHA_DH_cat_dom"/>
</dbReference>
<proteinExistence type="inferred from homology"/>
<dbReference type="PANTHER" id="PTHR10996:SF283">
    <property type="entry name" value="GLYOXYLATE_HYDROXYPYRUVATE REDUCTASE B"/>
    <property type="match status" value="1"/>
</dbReference>
<dbReference type="PROSITE" id="PS00671">
    <property type="entry name" value="D_2_HYDROXYACID_DH_3"/>
    <property type="match status" value="1"/>
</dbReference>
<dbReference type="PROSITE" id="PS00670">
    <property type="entry name" value="D_2_HYDROXYACID_DH_2"/>
    <property type="match status" value="1"/>
</dbReference>
<sequence>MKVFVTRKIPESGIELLKNAGHEVVVSDKDGVLTKGELIAELKKDTYDAILCLLTDTVDAEVFDAAPQAKIFANYAVGFNNVDVEEAKKRGITVTNTPGVLTDTVAEHTIALMLSITSRISEGDRLVRAGEYDGWAPLMLLGTDLKDKTLGVLGLGRIGSRVAHIASRGLGMKIAYYDISRDEAFEKEYGATFLATPEELLKVADVVSVHVPLLDSTHHLINKERLEMMKKSAYLINSSRGPVIDEKALVEALKGGVIRGVALDVFENEPLLAPGLSELENVVLTPHIASATDETRGKMAEIAAQSIIDFLSGKTPQNIVT</sequence>
<dbReference type="GO" id="GO:0005829">
    <property type="term" value="C:cytosol"/>
    <property type="evidence" value="ECO:0007669"/>
    <property type="project" value="TreeGrafter"/>
</dbReference>
<evidence type="ECO:0000256" key="3">
    <source>
        <dbReference type="ARBA" id="ARBA00023027"/>
    </source>
</evidence>
<dbReference type="SUPFAM" id="SSF51735">
    <property type="entry name" value="NAD(P)-binding Rossmann-fold domains"/>
    <property type="match status" value="1"/>
</dbReference>
<gene>
    <name evidence="7" type="ORF">A3D62_02875</name>
</gene>
<accession>A0A1F6D151</accession>
<keyword evidence="2 4" id="KW-0560">Oxidoreductase</keyword>
<evidence type="ECO:0000256" key="1">
    <source>
        <dbReference type="ARBA" id="ARBA00005854"/>
    </source>
</evidence>
<dbReference type="InterPro" id="IPR050223">
    <property type="entry name" value="D-isomer_2-hydroxyacid_DH"/>
</dbReference>
<comment type="caution">
    <text evidence="7">The sequence shown here is derived from an EMBL/GenBank/DDBJ whole genome shotgun (WGS) entry which is preliminary data.</text>
</comment>
<dbReference type="CDD" id="cd05301">
    <property type="entry name" value="GDH"/>
    <property type="match status" value="1"/>
</dbReference>
<evidence type="ECO:0000313" key="8">
    <source>
        <dbReference type="Proteomes" id="UP000177659"/>
    </source>
</evidence>
<dbReference type="InterPro" id="IPR029753">
    <property type="entry name" value="D-isomer_DH_CS"/>
</dbReference>
<keyword evidence="3" id="KW-0520">NAD</keyword>
<feature type="domain" description="D-isomer specific 2-hydroxyacid dehydrogenase catalytic" evidence="5">
    <location>
        <begin position="3"/>
        <end position="320"/>
    </location>
</feature>
<protein>
    <submittedName>
        <fullName evidence="7">D-glycerate dehydrogenase</fullName>
    </submittedName>
</protein>
<dbReference type="Pfam" id="PF02826">
    <property type="entry name" value="2-Hacid_dh_C"/>
    <property type="match status" value="1"/>
</dbReference>
<evidence type="ECO:0000259" key="6">
    <source>
        <dbReference type="Pfam" id="PF02826"/>
    </source>
</evidence>
<dbReference type="SUPFAM" id="SSF52283">
    <property type="entry name" value="Formate/glycerate dehydrogenase catalytic domain-like"/>
    <property type="match status" value="1"/>
</dbReference>
<dbReference type="InterPro" id="IPR036291">
    <property type="entry name" value="NAD(P)-bd_dom_sf"/>
</dbReference>
<organism evidence="7 8">
    <name type="scientific">Candidatus Kaiserbacteria bacterium RIFCSPHIGHO2_02_FULL_49_11</name>
    <dbReference type="NCBI Taxonomy" id="1798489"/>
    <lineage>
        <taxon>Bacteria</taxon>
        <taxon>Candidatus Kaiseribacteriota</taxon>
    </lineage>
</organism>
<evidence type="ECO:0000256" key="2">
    <source>
        <dbReference type="ARBA" id="ARBA00023002"/>
    </source>
</evidence>
<dbReference type="Gene3D" id="3.40.50.720">
    <property type="entry name" value="NAD(P)-binding Rossmann-like Domain"/>
    <property type="match status" value="2"/>
</dbReference>
<dbReference type="EMBL" id="MFLC01000014">
    <property type="protein sequence ID" value="OGG55156.1"/>
    <property type="molecule type" value="Genomic_DNA"/>
</dbReference>
<dbReference type="InterPro" id="IPR006140">
    <property type="entry name" value="D-isomer_DH_NAD-bd"/>
</dbReference>
<dbReference type="GO" id="GO:0016618">
    <property type="term" value="F:hydroxypyruvate reductase [NAD(P)H] activity"/>
    <property type="evidence" value="ECO:0007669"/>
    <property type="project" value="TreeGrafter"/>
</dbReference>
<dbReference type="PANTHER" id="PTHR10996">
    <property type="entry name" value="2-HYDROXYACID DEHYDROGENASE-RELATED"/>
    <property type="match status" value="1"/>
</dbReference>